<keyword evidence="2" id="KW-0472">Membrane</keyword>
<dbReference type="Proteomes" id="UP000191285">
    <property type="component" value="Unassembled WGS sequence"/>
</dbReference>
<keyword evidence="2" id="KW-0812">Transmembrane</keyword>
<keyword evidence="2" id="KW-1133">Transmembrane helix</keyword>
<dbReference type="AlphaFoldDB" id="A0A1V6TSQ3"/>
<reference evidence="4" key="1">
    <citation type="journal article" date="2017" name="Nat. Microbiol.">
        <title>Global analysis of biosynthetic gene clusters reveals vast potential of secondary metabolite production in Penicillium species.</title>
        <authorList>
            <person name="Nielsen J.C."/>
            <person name="Grijseels S."/>
            <person name="Prigent S."/>
            <person name="Ji B."/>
            <person name="Dainat J."/>
            <person name="Nielsen K.F."/>
            <person name="Frisvad J.C."/>
            <person name="Workman M."/>
            <person name="Nielsen J."/>
        </authorList>
    </citation>
    <scope>NUCLEOTIDE SEQUENCE [LARGE SCALE GENOMIC DNA]</scope>
    <source>
        <strain evidence="4">IBT 24891</strain>
    </source>
</reference>
<dbReference type="EMBL" id="MLKD01000002">
    <property type="protein sequence ID" value="OQE29397.1"/>
    <property type="molecule type" value="Genomic_DNA"/>
</dbReference>
<evidence type="ECO:0000313" key="4">
    <source>
        <dbReference type="Proteomes" id="UP000191285"/>
    </source>
</evidence>
<gene>
    <name evidence="3" type="ORF">PENSTE_c002G06918</name>
</gene>
<evidence type="ECO:0000256" key="1">
    <source>
        <dbReference type="SAM" id="MobiDB-lite"/>
    </source>
</evidence>
<sequence length="294" mass="32752">MSAKAPIFRVFWHRCAGAPLRPGSQTFPAFSWRSFASKAPNSATPRAVKGRSQATGQAQRVRDTIQATQAKAGNIGQLALKVARQGDVVLFNAPSQRTYVLSAYGLSAFCFAYAVYNSNAVFRDPVTVLPMWQQALFGGICVTMSVMGTLFFTRTSHMIRNITAVKSQGQTYIRFTVRRMMPFTKPYTIEVLPSEVSISKKLVVSEQAAKRFEGESRKLGPTQDSAPGFFQNPVQKLSRGLWRLFLSVRQVFTSEDFILMQIKGRKATFRLDSNGYVSSDLYALGNPVRFARKT</sequence>
<dbReference type="OrthoDB" id="4140442at2759"/>
<dbReference type="STRING" id="303698.A0A1V6TSQ3"/>
<name>A0A1V6TSQ3_9EURO</name>
<protein>
    <submittedName>
        <fullName evidence="3">Uncharacterized protein</fullName>
    </submittedName>
</protein>
<keyword evidence="4" id="KW-1185">Reference proteome</keyword>
<evidence type="ECO:0000313" key="3">
    <source>
        <dbReference type="EMBL" id="OQE29397.1"/>
    </source>
</evidence>
<comment type="caution">
    <text evidence="3">The sequence shown here is derived from an EMBL/GenBank/DDBJ whole genome shotgun (WGS) entry which is preliminary data.</text>
</comment>
<proteinExistence type="predicted"/>
<organism evidence="3 4">
    <name type="scientific">Penicillium steckii</name>
    <dbReference type="NCBI Taxonomy" id="303698"/>
    <lineage>
        <taxon>Eukaryota</taxon>
        <taxon>Fungi</taxon>
        <taxon>Dikarya</taxon>
        <taxon>Ascomycota</taxon>
        <taxon>Pezizomycotina</taxon>
        <taxon>Eurotiomycetes</taxon>
        <taxon>Eurotiomycetidae</taxon>
        <taxon>Eurotiales</taxon>
        <taxon>Aspergillaceae</taxon>
        <taxon>Penicillium</taxon>
    </lineage>
</organism>
<feature type="region of interest" description="Disordered" evidence="1">
    <location>
        <begin position="40"/>
        <end position="59"/>
    </location>
</feature>
<accession>A0A1V6TSQ3</accession>
<feature type="transmembrane region" description="Helical" evidence="2">
    <location>
        <begin position="136"/>
        <end position="153"/>
    </location>
</feature>
<feature type="transmembrane region" description="Helical" evidence="2">
    <location>
        <begin position="99"/>
        <end position="116"/>
    </location>
</feature>
<evidence type="ECO:0000256" key="2">
    <source>
        <dbReference type="SAM" id="Phobius"/>
    </source>
</evidence>